<organism evidence="2 3">
    <name type="scientific">Bovine adenovirus 6</name>
    <dbReference type="NCBI Taxonomy" id="111167"/>
    <lineage>
        <taxon>Viruses</taxon>
        <taxon>Varidnaviria</taxon>
        <taxon>Bamfordvirae</taxon>
        <taxon>Preplasmiviricota</taxon>
        <taxon>Polisuviricotina</taxon>
        <taxon>Pharingeaviricetes</taxon>
        <taxon>Rowavirales</taxon>
        <taxon>Adenoviridae</taxon>
        <taxon>Barthadenovirus</taxon>
        <taxon>Barthadenovirus bossextum</taxon>
        <taxon>Bovine atadenovirus E</taxon>
    </lineage>
</organism>
<dbReference type="OrthoDB" id="7371at10239"/>
<proteinExistence type="predicted"/>
<dbReference type="EMBL" id="JQ345700">
    <property type="protein sequence ID" value="AFV70636.1"/>
    <property type="molecule type" value="Genomic_DNA"/>
</dbReference>
<feature type="compositionally biased region" description="Polar residues" evidence="1">
    <location>
        <begin position="7"/>
        <end position="26"/>
    </location>
</feature>
<reference evidence="2 3" key="1">
    <citation type="submission" date="2011-12" db="EMBL/GenBank/DDBJ databases">
        <title>Genome analysis of Bovine adenovirus 6 reveals a need to establish a new species: Bovine adenovirus E.</title>
        <authorList>
            <person name="Erdei N."/>
            <person name="Szathmary R."/>
            <person name="Harrach B."/>
            <person name="Benko M."/>
        </authorList>
    </citation>
    <scope>NUCLEOTIDE SEQUENCE [LARGE SCALE GENOMIC DNA]</scope>
    <source>
        <strain evidence="2">671130</strain>
    </source>
</reference>
<feature type="region of interest" description="Disordered" evidence="1">
    <location>
        <begin position="1"/>
        <end position="31"/>
    </location>
</feature>
<dbReference type="Pfam" id="PF03052">
    <property type="entry name" value="Adeno_52K"/>
    <property type="match status" value="1"/>
</dbReference>
<dbReference type="Proteomes" id="UP000108614">
    <property type="component" value="Segment"/>
</dbReference>
<accession>K9MP23</accession>
<evidence type="ECO:0000313" key="3">
    <source>
        <dbReference type="Proteomes" id="UP000108614"/>
    </source>
</evidence>
<evidence type="ECO:0000313" key="2">
    <source>
        <dbReference type="EMBL" id="AFV70636.1"/>
    </source>
</evidence>
<dbReference type="KEGG" id="vg:14443555"/>
<sequence length="344" mass="39546">MHPILQNFRTSMEDSANVNNSSGTSELNEDNEKVLNVGIASKHDEEANLRESQRNDRVPKAKIPKIDVFRDEEPRMAEERDLIYNSSKYINLDMDKKLEPDMFRADFPGTNSAQRHIEAAEIHRNGNYTRDLEQWTHDTFVSHVKQLLQRPNLSLGITYLDDFLQTYLEHPNSSELTFQLITLLSHTTEPTLRRLLSNVSQKDVKGNLKQQWLIDLITCLYLIVRDEQNLVERLSAILTTSNHLALYFSKKASGGFYPTADKLAKTHIYFKRIILAILSLADNIGSYNRNTQSRRPLKKTKLNLEPSDDSYMFSLKGALENPESDEEEEWNSPTELPVHSGPQT</sequence>
<feature type="region of interest" description="Disordered" evidence="1">
    <location>
        <begin position="289"/>
        <end position="344"/>
    </location>
</feature>
<protein>
    <submittedName>
        <fullName evidence="2">52K</fullName>
    </submittedName>
</protein>
<name>K9MP23_9ADEN</name>
<keyword evidence="3" id="KW-1185">Reference proteome</keyword>
<dbReference type="InterPro" id="IPR004292">
    <property type="entry name" value="L1-like"/>
</dbReference>
<evidence type="ECO:0000256" key="1">
    <source>
        <dbReference type="SAM" id="MobiDB-lite"/>
    </source>
</evidence>
<dbReference type="RefSeq" id="YP_007347000.1">
    <property type="nucleotide sequence ID" value="NC_020074.1"/>
</dbReference>
<dbReference type="GeneID" id="14443555"/>